<feature type="transmembrane region" description="Helical" evidence="5">
    <location>
        <begin position="276"/>
        <end position="294"/>
    </location>
</feature>
<evidence type="ECO:0000313" key="7">
    <source>
        <dbReference type="EMBL" id="QGQ96953.1"/>
    </source>
</evidence>
<dbReference type="Gene3D" id="1.10.10.10">
    <property type="entry name" value="Winged helix-like DNA-binding domain superfamily/Winged helix DNA-binding domain"/>
    <property type="match status" value="1"/>
</dbReference>
<keyword evidence="5" id="KW-0812">Transmembrane</keyword>
<comment type="similarity">
    <text evidence="1">Belongs to the LysR transcriptional regulatory family.</text>
</comment>
<dbReference type="GO" id="GO:0000976">
    <property type="term" value="F:transcription cis-regulatory region binding"/>
    <property type="evidence" value="ECO:0007669"/>
    <property type="project" value="TreeGrafter"/>
</dbReference>
<dbReference type="InterPro" id="IPR000847">
    <property type="entry name" value="LysR_HTH_N"/>
</dbReference>
<keyword evidence="5" id="KW-0472">Membrane</keyword>
<reference evidence="8" key="1">
    <citation type="submission" date="2018-11" db="EMBL/GenBank/DDBJ databases">
        <title>Complete genome sequence of Paenibacillus sp. ML311-T8.</title>
        <authorList>
            <person name="Nam Y.-D."/>
            <person name="Kang J."/>
            <person name="Chung W.-H."/>
            <person name="Park Y.S."/>
        </authorList>
    </citation>
    <scope>NUCLEOTIDE SEQUENCE [LARGE SCALE GENOMIC DNA]</scope>
    <source>
        <strain evidence="8">ML311-T8</strain>
    </source>
</reference>
<proteinExistence type="inferred from homology"/>
<dbReference type="PANTHER" id="PTHR30126:SF39">
    <property type="entry name" value="HTH-TYPE TRANSCRIPTIONAL REGULATOR CYSL"/>
    <property type="match status" value="1"/>
</dbReference>
<dbReference type="InterPro" id="IPR005119">
    <property type="entry name" value="LysR_subst-bd"/>
</dbReference>
<dbReference type="Pfam" id="PF00126">
    <property type="entry name" value="HTH_1"/>
    <property type="match status" value="1"/>
</dbReference>
<gene>
    <name evidence="7" type="ORF">EHS13_19715</name>
</gene>
<dbReference type="Proteomes" id="UP000426246">
    <property type="component" value="Chromosome"/>
</dbReference>
<dbReference type="OrthoDB" id="9785745at2"/>
<keyword evidence="2" id="KW-0805">Transcription regulation</keyword>
<sequence>MAFNFHQLHIFYTVAEKGSFSAAAQALYMTQPAVTMQVQALEEHFGSKMFARTTKKIELTEAGRTLLPYALRSIVLMKETESSMAKFTHMLKGRLQLGASLTMGEFILPQLLGPFGIQHPHISLSMKVMNTSQIVDEIIHNQLNFGLIEAPIDHPDVQTDAILSDELLLILPIKHELASKDTITWFDVLKFPFILREQGSGTRKVMEDELVRNGFDLANLKIIMELGSTGAIKSAVEANLGITILSQSSIKHELTLGLLTTKKITGLRFIRSFYSIYLRSTLLPLSAVVFLSFFRDHFEKQRSLLDENS</sequence>
<dbReference type="AlphaFoldDB" id="A0A6B8RN40"/>
<keyword evidence="5" id="KW-1133">Transmembrane helix</keyword>
<evidence type="ECO:0000256" key="4">
    <source>
        <dbReference type="ARBA" id="ARBA00023163"/>
    </source>
</evidence>
<dbReference type="CDD" id="cd08420">
    <property type="entry name" value="PBP2_CysL_like"/>
    <property type="match status" value="1"/>
</dbReference>
<name>A0A6B8RN40_9BACL</name>
<dbReference type="PANTHER" id="PTHR30126">
    <property type="entry name" value="HTH-TYPE TRANSCRIPTIONAL REGULATOR"/>
    <property type="match status" value="1"/>
</dbReference>
<feature type="domain" description="HTH lysR-type" evidence="6">
    <location>
        <begin position="3"/>
        <end position="60"/>
    </location>
</feature>
<keyword evidence="3" id="KW-0238">DNA-binding</keyword>
<dbReference type="SUPFAM" id="SSF46785">
    <property type="entry name" value="Winged helix' DNA-binding domain"/>
    <property type="match status" value="1"/>
</dbReference>
<evidence type="ECO:0000256" key="2">
    <source>
        <dbReference type="ARBA" id="ARBA00023015"/>
    </source>
</evidence>
<dbReference type="PRINTS" id="PR00039">
    <property type="entry name" value="HTHLYSR"/>
</dbReference>
<organism evidence="7 8">
    <name type="scientific">Paenibacillus psychroresistens</name>
    <dbReference type="NCBI Taxonomy" id="1778678"/>
    <lineage>
        <taxon>Bacteria</taxon>
        <taxon>Bacillati</taxon>
        <taxon>Bacillota</taxon>
        <taxon>Bacilli</taxon>
        <taxon>Bacillales</taxon>
        <taxon>Paenibacillaceae</taxon>
        <taxon>Paenibacillus</taxon>
    </lineage>
</organism>
<dbReference type="InterPro" id="IPR036388">
    <property type="entry name" value="WH-like_DNA-bd_sf"/>
</dbReference>
<dbReference type="Pfam" id="PF03466">
    <property type="entry name" value="LysR_substrate"/>
    <property type="match status" value="1"/>
</dbReference>
<evidence type="ECO:0000256" key="1">
    <source>
        <dbReference type="ARBA" id="ARBA00009437"/>
    </source>
</evidence>
<dbReference type="GO" id="GO:0003700">
    <property type="term" value="F:DNA-binding transcription factor activity"/>
    <property type="evidence" value="ECO:0007669"/>
    <property type="project" value="InterPro"/>
</dbReference>
<keyword evidence="4" id="KW-0804">Transcription</keyword>
<evidence type="ECO:0000259" key="6">
    <source>
        <dbReference type="PROSITE" id="PS50931"/>
    </source>
</evidence>
<dbReference type="EMBL" id="CP034235">
    <property type="protein sequence ID" value="QGQ96953.1"/>
    <property type="molecule type" value="Genomic_DNA"/>
</dbReference>
<dbReference type="InterPro" id="IPR036390">
    <property type="entry name" value="WH_DNA-bd_sf"/>
</dbReference>
<dbReference type="PROSITE" id="PS50931">
    <property type="entry name" value="HTH_LYSR"/>
    <property type="match status" value="1"/>
</dbReference>
<dbReference type="KEGG" id="ppsc:EHS13_19715"/>
<dbReference type="FunFam" id="1.10.10.10:FF:000001">
    <property type="entry name" value="LysR family transcriptional regulator"/>
    <property type="match status" value="1"/>
</dbReference>
<evidence type="ECO:0000256" key="5">
    <source>
        <dbReference type="SAM" id="Phobius"/>
    </source>
</evidence>
<accession>A0A6B8RN40</accession>
<keyword evidence="8" id="KW-1185">Reference proteome</keyword>
<evidence type="ECO:0000313" key="8">
    <source>
        <dbReference type="Proteomes" id="UP000426246"/>
    </source>
</evidence>
<dbReference type="SUPFAM" id="SSF53850">
    <property type="entry name" value="Periplasmic binding protein-like II"/>
    <property type="match status" value="1"/>
</dbReference>
<protein>
    <submittedName>
        <fullName evidence="7">LysR family transcriptional regulator</fullName>
    </submittedName>
</protein>
<evidence type="ECO:0000256" key="3">
    <source>
        <dbReference type="ARBA" id="ARBA00023125"/>
    </source>
</evidence>
<dbReference type="Gene3D" id="3.40.190.290">
    <property type="match status" value="1"/>
</dbReference>
<dbReference type="RefSeq" id="WP_155702052.1">
    <property type="nucleotide sequence ID" value="NZ_CP034235.1"/>
</dbReference>